<dbReference type="PANTHER" id="PTHR36510">
    <property type="entry name" value="GLUTAMATE--CYSTEINE LIGASE 2-RELATED"/>
    <property type="match status" value="1"/>
</dbReference>
<dbReference type="GO" id="GO:0004357">
    <property type="term" value="F:glutamate-cysteine ligase activity"/>
    <property type="evidence" value="ECO:0007669"/>
    <property type="project" value="InterPro"/>
</dbReference>
<organism evidence="1 2">
    <name type="scientific">Antarcticibacterium flavum</name>
    <dbReference type="NCBI Taxonomy" id="2058175"/>
    <lineage>
        <taxon>Bacteria</taxon>
        <taxon>Pseudomonadati</taxon>
        <taxon>Bacteroidota</taxon>
        <taxon>Flavobacteriia</taxon>
        <taxon>Flavobacteriales</taxon>
        <taxon>Flavobacteriaceae</taxon>
        <taxon>Antarcticibacterium</taxon>
    </lineage>
</organism>
<dbReference type="AlphaFoldDB" id="A0A5B7WZ09"/>
<dbReference type="Proteomes" id="UP000309016">
    <property type="component" value="Chromosome"/>
</dbReference>
<evidence type="ECO:0000313" key="1">
    <source>
        <dbReference type="EMBL" id="QCY68205.1"/>
    </source>
</evidence>
<protein>
    <submittedName>
        <fullName evidence="1">Glutamate--cysteine ligase</fullName>
    </submittedName>
</protein>
<gene>
    <name evidence="1" type="ORF">FHG64_01655</name>
</gene>
<dbReference type="InterPro" id="IPR006336">
    <property type="entry name" value="GCS2"/>
</dbReference>
<keyword evidence="2" id="KW-1185">Reference proteome</keyword>
<dbReference type="SUPFAM" id="SSF55931">
    <property type="entry name" value="Glutamine synthetase/guanido kinase"/>
    <property type="match status" value="1"/>
</dbReference>
<dbReference type="RefSeq" id="WP_139064781.1">
    <property type="nucleotide sequence ID" value="NZ_CP040812.1"/>
</dbReference>
<reference evidence="1 2" key="1">
    <citation type="submission" date="2019-06" db="EMBL/GenBank/DDBJ databases">
        <title>Complete genome sequence of Antarcticibacterium flavum KCTC 52984T from an Antarctic marine sediment.</title>
        <authorList>
            <person name="Lee Y.M."/>
            <person name="Shin S.C."/>
        </authorList>
    </citation>
    <scope>NUCLEOTIDE SEQUENCE [LARGE SCALE GENOMIC DNA]</scope>
    <source>
        <strain evidence="1 2">KCTC 52984</strain>
    </source>
</reference>
<sequence>MSYHLFEVFGIELEYMLVNKNSLKISPHVDRLMILKTGEIMSDVDNGKIEWSNELVAHVVELKTNGPTANLETLDELFAENITEINKLLLKEDLMLLPTAAHPMMLPDREMKLWEHSYSKIYALYNRIFDCRGHGWSNLQSMHINLPFFDDAEFEKLHAAVRILLPIIPALSASSPVLENKLTGFKDMRMQVYKTNQKEIPEMTGKVIPEQVFSREEYFQNIFTPIIKAVKPYDTEGILDHHFLNSRGAIARFDRKAIEIRVIDLQECPAADVAIAVLIIESLKLLAGEELVSLKDQKNWHEDDLLQIFNEVIIDAEATPIKDQRYLALFDIQGNCSAGALWQSIYQRVKNEISVKHRNILDLLFLHGSLSTRIIKALEGDLSEESITKTYRQLANCLARNEFFIP</sequence>
<keyword evidence="1" id="KW-0436">Ligase</keyword>
<dbReference type="OrthoDB" id="9804786at2"/>
<dbReference type="InterPro" id="IPR014746">
    <property type="entry name" value="Gln_synth/guanido_kin_cat_dom"/>
</dbReference>
<dbReference type="InterPro" id="IPR050141">
    <property type="entry name" value="GCL_type2/YbdK_subfam"/>
</dbReference>
<dbReference type="KEGG" id="afla:FHG64_01655"/>
<dbReference type="Pfam" id="PF04107">
    <property type="entry name" value="GCS2"/>
    <property type="match status" value="1"/>
</dbReference>
<accession>A0A5B7WZ09</accession>
<dbReference type="PANTHER" id="PTHR36510:SF1">
    <property type="entry name" value="GLUTAMATE--CYSTEINE LIGASE 2-RELATED"/>
    <property type="match status" value="1"/>
</dbReference>
<dbReference type="EMBL" id="CP040812">
    <property type="protein sequence ID" value="QCY68205.1"/>
    <property type="molecule type" value="Genomic_DNA"/>
</dbReference>
<dbReference type="GO" id="GO:0042398">
    <property type="term" value="P:modified amino acid biosynthetic process"/>
    <property type="evidence" value="ECO:0007669"/>
    <property type="project" value="InterPro"/>
</dbReference>
<dbReference type="Gene3D" id="3.30.590.20">
    <property type="match status" value="1"/>
</dbReference>
<name>A0A5B7WZ09_9FLAO</name>
<evidence type="ECO:0000313" key="2">
    <source>
        <dbReference type="Proteomes" id="UP000309016"/>
    </source>
</evidence>
<proteinExistence type="predicted"/>